<accession>A0A1V8SP28</accession>
<feature type="compositionally biased region" description="Polar residues" evidence="1">
    <location>
        <begin position="506"/>
        <end position="539"/>
    </location>
</feature>
<reference evidence="4" key="1">
    <citation type="submission" date="2017-03" db="EMBL/GenBank/DDBJ databases">
        <title>Genomes of endolithic fungi from Antarctica.</title>
        <authorList>
            <person name="Coleine C."/>
            <person name="Masonjones S."/>
            <person name="Stajich J.E."/>
        </authorList>
    </citation>
    <scope>NUCLEOTIDE SEQUENCE [LARGE SCALE GENOMIC DNA]</scope>
    <source>
        <strain evidence="4">CCFEE 5527</strain>
    </source>
</reference>
<proteinExistence type="predicted"/>
<dbReference type="Proteomes" id="UP000192596">
    <property type="component" value="Unassembled WGS sequence"/>
</dbReference>
<dbReference type="InParanoid" id="A0A1V8SP28"/>
<gene>
    <name evidence="3" type="ORF">B0A48_13592</name>
</gene>
<feature type="compositionally biased region" description="Low complexity" evidence="1">
    <location>
        <begin position="339"/>
        <end position="354"/>
    </location>
</feature>
<sequence>MKMAYFVLSFVLRCLVDICSTWPIDWTIIGISLLAGFALASWYVDAIINDDQGSFKVYAPFVVDKCAYISCAFRQLLRLVLAVFGLALLEDKATVFDSFVGLAGKFLDLSDCFDDMSGSYEAACKDNARLSRKASSREAELLVLQDKIRKLEQDQASSALQHAADMGAMADRLDLVDAQLHDARSNVRIVYQTLPTPTKVNENAVASLQAKLEDAEVLLFARESEIQGLKVEMAAMHPDMAERHAEVASKEAAKTKSTCDIYQKATLEMKAELNEQVGVHESHRLRLEDRDAYLSKHILRLEAELHAASLAASGSTDLTPPPSVLTLSFTGPAVEAEVPDTATPTPDRPAAAAEPARRIAADTPATQSSPKPSAPKPAATNSGTQRTPAPKTTFAQEMQDFAASAQRNGIVLATVPKSTDTTSPPSKSPECPAAVGESAVTSTPRIPATEQPQPASNAPPSNAPTGPLRPYISKPMPRPQASGDKKGSANRPQSSGNNNNNPRMKPQSSGPNNGTYKKPQSSGPRNGPNKTPQASGNMQDSDESSELNGKKIRRPYRGGRQVREWQQNEQ</sequence>
<protein>
    <submittedName>
        <fullName evidence="3">Uncharacterized protein</fullName>
    </submittedName>
</protein>
<feature type="compositionally biased region" description="Low complexity" evidence="1">
    <location>
        <begin position="451"/>
        <end position="464"/>
    </location>
</feature>
<feature type="region of interest" description="Disordered" evidence="1">
    <location>
        <begin position="337"/>
        <end position="389"/>
    </location>
</feature>
<evidence type="ECO:0000256" key="2">
    <source>
        <dbReference type="SAM" id="SignalP"/>
    </source>
</evidence>
<feature type="region of interest" description="Disordered" evidence="1">
    <location>
        <begin position="416"/>
        <end position="570"/>
    </location>
</feature>
<organism evidence="3 4">
    <name type="scientific">Cryoendolithus antarcticus</name>
    <dbReference type="NCBI Taxonomy" id="1507870"/>
    <lineage>
        <taxon>Eukaryota</taxon>
        <taxon>Fungi</taxon>
        <taxon>Dikarya</taxon>
        <taxon>Ascomycota</taxon>
        <taxon>Pezizomycotina</taxon>
        <taxon>Dothideomycetes</taxon>
        <taxon>Dothideomycetidae</taxon>
        <taxon>Cladosporiales</taxon>
        <taxon>Cladosporiaceae</taxon>
        <taxon>Cryoendolithus</taxon>
    </lineage>
</organism>
<dbReference type="AlphaFoldDB" id="A0A1V8SP28"/>
<comment type="caution">
    <text evidence="3">The sequence shown here is derived from an EMBL/GenBank/DDBJ whole genome shotgun (WGS) entry which is preliminary data.</text>
</comment>
<feature type="compositionally biased region" description="Low complexity" evidence="1">
    <location>
        <begin position="416"/>
        <end position="429"/>
    </location>
</feature>
<keyword evidence="2" id="KW-0732">Signal</keyword>
<keyword evidence="4" id="KW-1185">Reference proteome</keyword>
<evidence type="ECO:0000313" key="3">
    <source>
        <dbReference type="EMBL" id="OQO00903.1"/>
    </source>
</evidence>
<dbReference type="EMBL" id="NAJO01000033">
    <property type="protein sequence ID" value="OQO00903.1"/>
    <property type="molecule type" value="Genomic_DNA"/>
</dbReference>
<evidence type="ECO:0000256" key="1">
    <source>
        <dbReference type="SAM" id="MobiDB-lite"/>
    </source>
</evidence>
<feature type="signal peptide" evidence="2">
    <location>
        <begin position="1"/>
        <end position="21"/>
    </location>
</feature>
<feature type="chain" id="PRO_5010694218" evidence="2">
    <location>
        <begin position="22"/>
        <end position="570"/>
    </location>
</feature>
<evidence type="ECO:0000313" key="4">
    <source>
        <dbReference type="Proteomes" id="UP000192596"/>
    </source>
</evidence>
<name>A0A1V8SP28_9PEZI</name>
<dbReference type="STRING" id="1507870.A0A1V8SP28"/>
<feature type="compositionally biased region" description="Low complexity" evidence="1">
    <location>
        <begin position="361"/>
        <end position="380"/>
    </location>
</feature>